<proteinExistence type="predicted"/>
<dbReference type="RefSeq" id="XP_060441685.1">
    <property type="nucleotide sequence ID" value="XM_060596250.1"/>
</dbReference>
<evidence type="ECO:0000256" key="1">
    <source>
        <dbReference type="SAM" id="MobiDB-lite"/>
    </source>
</evidence>
<sequence>MFSQYCSATLLPIAYQGHIGHIGPPASIPLSGCSRRNTRPLVRQGSGGSSSVNGPRGNRTCMRRCNLARHTVFRYLVTLSNICRDYLLSRSYRAGVNKPHRTFGVRDPPARRLLQPMGRKSGGQFAQFSPPLSNPLGLAGPGVAVGWIVAHQELPRQGSEERASRPRELRHGGCVNLPPWD</sequence>
<reference evidence="2" key="1">
    <citation type="submission" date="2021-06" db="EMBL/GenBank/DDBJ databases">
        <title>Comparative genomics, transcriptomics and evolutionary studies reveal genomic signatures of adaptation to plant cell wall in hemibiotrophic fungi.</title>
        <authorList>
            <consortium name="DOE Joint Genome Institute"/>
            <person name="Baroncelli R."/>
            <person name="Diaz J.F."/>
            <person name="Benocci T."/>
            <person name="Peng M."/>
            <person name="Battaglia E."/>
            <person name="Haridas S."/>
            <person name="Andreopoulos W."/>
            <person name="Labutti K."/>
            <person name="Pangilinan J."/>
            <person name="Floch G.L."/>
            <person name="Makela M.R."/>
            <person name="Henrissat B."/>
            <person name="Grigoriev I.V."/>
            <person name="Crouch J.A."/>
            <person name="De Vries R.P."/>
            <person name="Sukno S.A."/>
            <person name="Thon M.R."/>
        </authorList>
    </citation>
    <scope>NUCLEOTIDE SEQUENCE</scope>
    <source>
        <strain evidence="2">CBS 102054</strain>
    </source>
</reference>
<gene>
    <name evidence="2" type="ORF">BDP81DRAFT_76084</name>
</gene>
<organism evidence="2 3">
    <name type="scientific">Colletotrichum phormii</name>
    <dbReference type="NCBI Taxonomy" id="359342"/>
    <lineage>
        <taxon>Eukaryota</taxon>
        <taxon>Fungi</taxon>
        <taxon>Dikarya</taxon>
        <taxon>Ascomycota</taxon>
        <taxon>Pezizomycotina</taxon>
        <taxon>Sordariomycetes</taxon>
        <taxon>Hypocreomycetidae</taxon>
        <taxon>Glomerellales</taxon>
        <taxon>Glomerellaceae</taxon>
        <taxon>Colletotrichum</taxon>
        <taxon>Colletotrichum acutatum species complex</taxon>
    </lineage>
</organism>
<comment type="caution">
    <text evidence="2">The sequence shown here is derived from an EMBL/GenBank/DDBJ whole genome shotgun (WGS) entry which is preliminary data.</text>
</comment>
<dbReference type="EMBL" id="JAHMHQ010000019">
    <property type="protein sequence ID" value="KAK1625690.1"/>
    <property type="molecule type" value="Genomic_DNA"/>
</dbReference>
<dbReference type="GeneID" id="85481112"/>
<feature type="compositionally biased region" description="Basic and acidic residues" evidence="1">
    <location>
        <begin position="158"/>
        <end position="171"/>
    </location>
</feature>
<feature type="region of interest" description="Disordered" evidence="1">
    <location>
        <begin position="156"/>
        <end position="181"/>
    </location>
</feature>
<dbReference type="Proteomes" id="UP001243989">
    <property type="component" value="Unassembled WGS sequence"/>
</dbReference>
<protein>
    <submittedName>
        <fullName evidence="2">Uncharacterized protein</fullName>
    </submittedName>
</protein>
<evidence type="ECO:0000313" key="2">
    <source>
        <dbReference type="EMBL" id="KAK1625690.1"/>
    </source>
</evidence>
<accession>A0AAI9ZLC7</accession>
<name>A0AAI9ZLC7_9PEZI</name>
<evidence type="ECO:0000313" key="3">
    <source>
        <dbReference type="Proteomes" id="UP001243989"/>
    </source>
</evidence>
<dbReference type="AlphaFoldDB" id="A0AAI9ZLC7"/>
<keyword evidence="3" id="KW-1185">Reference proteome</keyword>
<feature type="region of interest" description="Disordered" evidence="1">
    <location>
        <begin position="33"/>
        <end position="55"/>
    </location>
</feature>